<dbReference type="EMBL" id="JALBGC010000004">
    <property type="protein sequence ID" value="MCI1189159.1"/>
    <property type="molecule type" value="Genomic_DNA"/>
</dbReference>
<protein>
    <recommendedName>
        <fullName evidence="4">Outer membrane protein beta-barrel domain-containing protein</fullName>
    </recommendedName>
</protein>
<gene>
    <name evidence="2" type="ORF">MON38_17180</name>
</gene>
<reference evidence="2" key="1">
    <citation type="submission" date="2022-03" db="EMBL/GenBank/DDBJ databases">
        <title>Bacterial whole genome sequence for Hymenobacter sp. DH14.</title>
        <authorList>
            <person name="Le V."/>
        </authorList>
    </citation>
    <scope>NUCLEOTIDE SEQUENCE</scope>
    <source>
        <strain evidence="2">DH14</strain>
    </source>
</reference>
<keyword evidence="3" id="KW-1185">Reference proteome</keyword>
<sequence>MRALFIALALSVGGVAAPGAQAQVSKFHGSLGGSAVPLHAHYIEQANPYGYSGTAPGYVIKNIDAMPLVLVGNLGFDAPLLQFSGGEQSLGVSLNAAAGLMGSKQEGTDGFNEQVILDFPQYATYRFGAKASKHSKKDFGVGVGVGYRFCRFFLPFSAPSAMLEGVYATSDTDWFLRVSADLRATRYYTYLSSEGPVEALRLRAFTVLVGKSF</sequence>
<evidence type="ECO:0000313" key="3">
    <source>
        <dbReference type="Proteomes" id="UP001139193"/>
    </source>
</evidence>
<dbReference type="Proteomes" id="UP001139193">
    <property type="component" value="Unassembled WGS sequence"/>
</dbReference>
<dbReference type="RefSeq" id="WP_241937379.1">
    <property type="nucleotide sequence ID" value="NZ_JALBGC010000004.1"/>
</dbReference>
<keyword evidence="1" id="KW-0732">Signal</keyword>
<evidence type="ECO:0008006" key="4">
    <source>
        <dbReference type="Google" id="ProtNLM"/>
    </source>
</evidence>
<proteinExistence type="predicted"/>
<comment type="caution">
    <text evidence="2">The sequence shown here is derived from an EMBL/GenBank/DDBJ whole genome shotgun (WGS) entry which is preliminary data.</text>
</comment>
<feature type="chain" id="PRO_5040745549" description="Outer membrane protein beta-barrel domain-containing protein" evidence="1">
    <location>
        <begin position="23"/>
        <end position="213"/>
    </location>
</feature>
<evidence type="ECO:0000313" key="2">
    <source>
        <dbReference type="EMBL" id="MCI1189159.1"/>
    </source>
</evidence>
<evidence type="ECO:0000256" key="1">
    <source>
        <dbReference type="SAM" id="SignalP"/>
    </source>
</evidence>
<organism evidence="2 3">
    <name type="scientific">Hymenobacter cyanobacteriorum</name>
    <dbReference type="NCBI Taxonomy" id="2926463"/>
    <lineage>
        <taxon>Bacteria</taxon>
        <taxon>Pseudomonadati</taxon>
        <taxon>Bacteroidota</taxon>
        <taxon>Cytophagia</taxon>
        <taxon>Cytophagales</taxon>
        <taxon>Hymenobacteraceae</taxon>
        <taxon>Hymenobacter</taxon>
    </lineage>
</organism>
<feature type="signal peptide" evidence="1">
    <location>
        <begin position="1"/>
        <end position="22"/>
    </location>
</feature>
<name>A0A9X2AJS2_9BACT</name>
<accession>A0A9X2AJS2</accession>
<dbReference type="AlphaFoldDB" id="A0A9X2AJS2"/>